<dbReference type="PROSITE" id="PS51186">
    <property type="entry name" value="GNAT"/>
    <property type="match status" value="1"/>
</dbReference>
<dbReference type="Gene3D" id="3.40.630.30">
    <property type="match status" value="1"/>
</dbReference>
<dbReference type="RefSeq" id="WP_305026428.1">
    <property type="nucleotide sequence ID" value="NZ_JAUQTA010000001.1"/>
</dbReference>
<dbReference type="InterPro" id="IPR051531">
    <property type="entry name" value="N-acetyltransferase"/>
</dbReference>
<evidence type="ECO:0000313" key="2">
    <source>
        <dbReference type="EMBL" id="MDO7867022.1"/>
    </source>
</evidence>
<evidence type="ECO:0000313" key="3">
    <source>
        <dbReference type="Proteomes" id="UP001233314"/>
    </source>
</evidence>
<dbReference type="SUPFAM" id="SSF55729">
    <property type="entry name" value="Acyl-CoA N-acyltransferases (Nat)"/>
    <property type="match status" value="1"/>
</dbReference>
<proteinExistence type="predicted"/>
<name>A0ABT9AXE8_9ACTN</name>
<feature type="domain" description="N-acetyltransferase" evidence="1">
    <location>
        <begin position="10"/>
        <end position="171"/>
    </location>
</feature>
<keyword evidence="3" id="KW-1185">Reference proteome</keyword>
<dbReference type="PANTHER" id="PTHR43792:SF1">
    <property type="entry name" value="N-ACETYLTRANSFERASE DOMAIN-CONTAINING PROTEIN"/>
    <property type="match status" value="1"/>
</dbReference>
<dbReference type="InterPro" id="IPR000182">
    <property type="entry name" value="GNAT_dom"/>
</dbReference>
<dbReference type="Proteomes" id="UP001233314">
    <property type="component" value="Unassembled WGS sequence"/>
</dbReference>
<evidence type="ECO:0000259" key="1">
    <source>
        <dbReference type="PROSITE" id="PS51186"/>
    </source>
</evidence>
<dbReference type="PANTHER" id="PTHR43792">
    <property type="entry name" value="GNAT FAMILY, PUTATIVE (AFU_ORTHOLOGUE AFUA_3G00765)-RELATED-RELATED"/>
    <property type="match status" value="1"/>
</dbReference>
<organism evidence="2 3">
    <name type="scientific">Nocardioides jiangxiensis</name>
    <dbReference type="NCBI Taxonomy" id="3064524"/>
    <lineage>
        <taxon>Bacteria</taxon>
        <taxon>Bacillati</taxon>
        <taxon>Actinomycetota</taxon>
        <taxon>Actinomycetes</taxon>
        <taxon>Propionibacteriales</taxon>
        <taxon>Nocardioidaceae</taxon>
        <taxon>Nocardioides</taxon>
    </lineage>
</organism>
<protein>
    <submittedName>
        <fullName evidence="2">GNAT family N-acetyltransferase</fullName>
    </submittedName>
</protein>
<sequence length="177" mass="18796">MTTLLTTERLVLRLMQPGDAPALAAYRSDPEVATLQGWDLPFTLERAERFVAEVGALGWPVLDDWQQVAIELDGAMVGDIGVHRTADGQVATIGYTLARSAQGQGYATEAVGALLALLSSEGVRRVDAATDPENAASARLLLRLGFTLVGRGTSEVRGETVVDDLYVLALDGSRTQG</sequence>
<reference evidence="2 3" key="1">
    <citation type="submission" date="2023-07" db="EMBL/GenBank/DDBJ databases">
        <title>Nocardioides sp. nov WY-20 isolated from soil.</title>
        <authorList>
            <person name="Liu B."/>
            <person name="Wan Y."/>
        </authorList>
    </citation>
    <scope>NUCLEOTIDE SEQUENCE [LARGE SCALE GENOMIC DNA]</scope>
    <source>
        <strain evidence="2 3">WY-20</strain>
    </source>
</reference>
<dbReference type="Pfam" id="PF13302">
    <property type="entry name" value="Acetyltransf_3"/>
    <property type="match status" value="1"/>
</dbReference>
<accession>A0ABT9AXE8</accession>
<gene>
    <name evidence="2" type="ORF">Q5722_01445</name>
</gene>
<dbReference type="EMBL" id="JAUQTA010000001">
    <property type="protein sequence ID" value="MDO7867022.1"/>
    <property type="molecule type" value="Genomic_DNA"/>
</dbReference>
<comment type="caution">
    <text evidence="2">The sequence shown here is derived from an EMBL/GenBank/DDBJ whole genome shotgun (WGS) entry which is preliminary data.</text>
</comment>
<dbReference type="InterPro" id="IPR016181">
    <property type="entry name" value="Acyl_CoA_acyltransferase"/>
</dbReference>